<sequence>MARTQDAHSLTALEEEASVPGGGQGNAQTEFKLTDTVDTLSESEEDDVPAETKVNAPPKYKGPPKGKIGSTQEGTGHVPTEPRVDIAEHSQKDSESDSDSEDEHNIWEQDVSYEERVAQVPLHYQHVIAQHEGTYGQRAAQRQKKIERRAARRQKIERRAALRQKKIERLKEEEHACTGCGIFELVLRSIFRDWWAV</sequence>
<reference evidence="2" key="1">
    <citation type="submission" date="2021-01" db="EMBL/GenBank/DDBJ databases">
        <authorList>
            <person name="Corre E."/>
            <person name="Pelletier E."/>
            <person name="Niang G."/>
            <person name="Scheremetjew M."/>
            <person name="Finn R."/>
            <person name="Kale V."/>
            <person name="Holt S."/>
            <person name="Cochrane G."/>
            <person name="Meng A."/>
            <person name="Brown T."/>
            <person name="Cohen L."/>
        </authorList>
    </citation>
    <scope>NUCLEOTIDE SEQUENCE</scope>
    <source>
        <strain evidence="2">RCC3387</strain>
    </source>
</reference>
<dbReference type="AlphaFoldDB" id="A0A6U9YV22"/>
<dbReference type="EMBL" id="HBGW01040207">
    <property type="protein sequence ID" value="CAD9564851.1"/>
    <property type="molecule type" value="Transcribed_RNA"/>
</dbReference>
<feature type="compositionally biased region" description="Polar residues" evidence="1">
    <location>
        <begin position="26"/>
        <end position="40"/>
    </location>
</feature>
<organism evidence="2">
    <name type="scientific">Zooxanthella nutricula</name>
    <dbReference type="NCBI Taxonomy" id="1333877"/>
    <lineage>
        <taxon>Eukaryota</taxon>
        <taxon>Sar</taxon>
        <taxon>Alveolata</taxon>
        <taxon>Dinophyceae</taxon>
        <taxon>Peridiniales</taxon>
        <taxon>Peridiniales incertae sedis</taxon>
        <taxon>Zooxanthella</taxon>
    </lineage>
</organism>
<gene>
    <name evidence="2" type="ORF">BRAN1462_LOCUS25406</name>
</gene>
<feature type="compositionally biased region" description="Basic and acidic residues" evidence="1">
    <location>
        <begin position="80"/>
        <end position="95"/>
    </location>
</feature>
<evidence type="ECO:0000256" key="1">
    <source>
        <dbReference type="SAM" id="MobiDB-lite"/>
    </source>
</evidence>
<evidence type="ECO:0000313" key="2">
    <source>
        <dbReference type="EMBL" id="CAD9564851.1"/>
    </source>
</evidence>
<feature type="region of interest" description="Disordered" evidence="1">
    <location>
        <begin position="1"/>
        <end position="107"/>
    </location>
</feature>
<feature type="compositionally biased region" description="Low complexity" evidence="1">
    <location>
        <begin position="57"/>
        <end position="67"/>
    </location>
</feature>
<accession>A0A6U9YV22</accession>
<name>A0A6U9YV22_9DINO</name>
<protein>
    <submittedName>
        <fullName evidence="2">Uncharacterized protein</fullName>
    </submittedName>
</protein>
<proteinExistence type="predicted"/>